<accession>A0ABN7W6A3</accession>
<organism evidence="2 3">
    <name type="scientific">Gigaspora margarita</name>
    <dbReference type="NCBI Taxonomy" id="4874"/>
    <lineage>
        <taxon>Eukaryota</taxon>
        <taxon>Fungi</taxon>
        <taxon>Fungi incertae sedis</taxon>
        <taxon>Mucoromycota</taxon>
        <taxon>Glomeromycotina</taxon>
        <taxon>Glomeromycetes</taxon>
        <taxon>Diversisporales</taxon>
        <taxon>Gigasporaceae</taxon>
        <taxon>Gigaspora</taxon>
    </lineage>
</organism>
<evidence type="ECO:0000313" key="3">
    <source>
        <dbReference type="Proteomes" id="UP000789901"/>
    </source>
</evidence>
<dbReference type="EMBL" id="CAJVQB010031875">
    <property type="protein sequence ID" value="CAG8817559.1"/>
    <property type="molecule type" value="Genomic_DNA"/>
</dbReference>
<feature type="compositionally biased region" description="Basic and acidic residues" evidence="1">
    <location>
        <begin position="1"/>
        <end position="16"/>
    </location>
</feature>
<keyword evidence="3" id="KW-1185">Reference proteome</keyword>
<feature type="non-terminal residue" evidence="2">
    <location>
        <position position="1"/>
    </location>
</feature>
<dbReference type="Proteomes" id="UP000789901">
    <property type="component" value="Unassembled WGS sequence"/>
</dbReference>
<sequence length="91" mass="10652">IYMKQPFEDEKNDELNSNKVLKKQPGSQEEEAYLYQLSTNKYCTINCLATINHNNGLTKYKQLRNYSKAELDIFLLAMMEALIRTPEQTTK</sequence>
<comment type="caution">
    <text evidence="2">The sequence shown here is derived from an EMBL/GenBank/DDBJ whole genome shotgun (WGS) entry which is preliminary data.</text>
</comment>
<gene>
    <name evidence="2" type="ORF">GMARGA_LOCUS26835</name>
</gene>
<reference evidence="2 3" key="1">
    <citation type="submission" date="2021-06" db="EMBL/GenBank/DDBJ databases">
        <authorList>
            <person name="Kallberg Y."/>
            <person name="Tangrot J."/>
            <person name="Rosling A."/>
        </authorList>
    </citation>
    <scope>NUCLEOTIDE SEQUENCE [LARGE SCALE GENOMIC DNA]</scope>
    <source>
        <strain evidence="2 3">120-4 pot B 10/14</strain>
    </source>
</reference>
<evidence type="ECO:0000313" key="2">
    <source>
        <dbReference type="EMBL" id="CAG8817559.1"/>
    </source>
</evidence>
<name>A0ABN7W6A3_GIGMA</name>
<feature type="region of interest" description="Disordered" evidence="1">
    <location>
        <begin position="1"/>
        <end position="26"/>
    </location>
</feature>
<protein>
    <submittedName>
        <fullName evidence="2">8366_t:CDS:1</fullName>
    </submittedName>
</protein>
<proteinExistence type="predicted"/>
<evidence type="ECO:0000256" key="1">
    <source>
        <dbReference type="SAM" id="MobiDB-lite"/>
    </source>
</evidence>